<evidence type="ECO:0000259" key="6">
    <source>
        <dbReference type="Pfam" id="PF00892"/>
    </source>
</evidence>
<evidence type="ECO:0000256" key="1">
    <source>
        <dbReference type="ARBA" id="ARBA00004141"/>
    </source>
</evidence>
<dbReference type="SUPFAM" id="SSF103481">
    <property type="entry name" value="Multidrug resistance efflux transporter EmrE"/>
    <property type="match status" value="2"/>
</dbReference>
<keyword evidence="3 5" id="KW-1133">Transmembrane helix</keyword>
<feature type="transmembrane region" description="Helical" evidence="5">
    <location>
        <begin position="126"/>
        <end position="144"/>
    </location>
</feature>
<evidence type="ECO:0000256" key="5">
    <source>
        <dbReference type="SAM" id="Phobius"/>
    </source>
</evidence>
<comment type="subcellular location">
    <subcellularLocation>
        <location evidence="1">Membrane</location>
        <topology evidence="1">Multi-pass membrane protein</topology>
    </subcellularLocation>
</comment>
<feature type="transmembrane region" description="Helical" evidence="5">
    <location>
        <begin position="261"/>
        <end position="279"/>
    </location>
</feature>
<proteinExistence type="predicted"/>
<organism evidence="7 8">
    <name type="scientific">Pneumocystis jirovecii (strain RU7)</name>
    <name type="common">Human pneumocystis pneumonia agent</name>
    <dbReference type="NCBI Taxonomy" id="1408657"/>
    <lineage>
        <taxon>Eukaryota</taxon>
        <taxon>Fungi</taxon>
        <taxon>Dikarya</taxon>
        <taxon>Ascomycota</taxon>
        <taxon>Taphrinomycotina</taxon>
        <taxon>Pneumocystomycetes</taxon>
        <taxon>Pneumocystaceae</taxon>
        <taxon>Pneumocystis</taxon>
    </lineage>
</organism>
<dbReference type="PANTHER" id="PTHR22911">
    <property type="entry name" value="ACYL-MALONYL CONDENSING ENZYME-RELATED"/>
    <property type="match status" value="1"/>
</dbReference>
<dbReference type="AlphaFoldDB" id="A0A0W4ZNU6"/>
<evidence type="ECO:0000256" key="3">
    <source>
        <dbReference type="ARBA" id="ARBA00022989"/>
    </source>
</evidence>
<evidence type="ECO:0000256" key="4">
    <source>
        <dbReference type="ARBA" id="ARBA00023136"/>
    </source>
</evidence>
<reference evidence="8" key="1">
    <citation type="journal article" date="2016" name="Nat. Commun.">
        <title>Genome analysis of three Pneumocystis species reveals adaptation mechanisms to life exclusively in mammalian hosts.</title>
        <authorList>
            <person name="Ma L."/>
            <person name="Chen Z."/>
            <person name="Huang D.W."/>
            <person name="Kutty G."/>
            <person name="Ishihara M."/>
            <person name="Wang H."/>
            <person name="Abouelleil A."/>
            <person name="Bishop L."/>
            <person name="Davey E."/>
            <person name="Deng R."/>
            <person name="Deng X."/>
            <person name="Fan L."/>
            <person name="Fantoni G."/>
            <person name="Fitzgerald M."/>
            <person name="Gogineni E."/>
            <person name="Goldberg J.M."/>
            <person name="Handley G."/>
            <person name="Hu X."/>
            <person name="Huber C."/>
            <person name="Jiao X."/>
            <person name="Jones K."/>
            <person name="Levin J.Z."/>
            <person name="Liu Y."/>
            <person name="Macdonald P."/>
            <person name="Melnikov A."/>
            <person name="Raley C."/>
            <person name="Sassi M."/>
            <person name="Sherman B.T."/>
            <person name="Song X."/>
            <person name="Sykes S."/>
            <person name="Tran B."/>
            <person name="Walsh L."/>
            <person name="Xia Y."/>
            <person name="Yang J."/>
            <person name="Young S."/>
            <person name="Zeng Q."/>
            <person name="Zheng X."/>
            <person name="Stephens R."/>
            <person name="Nusbaum C."/>
            <person name="Birren B.W."/>
            <person name="Azadi P."/>
            <person name="Lempicki R.A."/>
            <person name="Cuomo C.A."/>
            <person name="Kovacs J.A."/>
        </authorList>
    </citation>
    <scope>NUCLEOTIDE SEQUENCE [LARGE SCALE GENOMIC DNA]</scope>
    <source>
        <strain evidence="8">RU7</strain>
    </source>
</reference>
<feature type="transmembrane region" description="Helical" evidence="5">
    <location>
        <begin position="96"/>
        <end position="114"/>
    </location>
</feature>
<dbReference type="InterPro" id="IPR037185">
    <property type="entry name" value="EmrE-like"/>
</dbReference>
<dbReference type="GO" id="GO:0016020">
    <property type="term" value="C:membrane"/>
    <property type="evidence" value="ECO:0007669"/>
    <property type="project" value="UniProtKB-SubCell"/>
</dbReference>
<feature type="domain" description="EamA" evidence="6">
    <location>
        <begin position="201"/>
        <end position="332"/>
    </location>
</feature>
<evidence type="ECO:0000256" key="2">
    <source>
        <dbReference type="ARBA" id="ARBA00022692"/>
    </source>
</evidence>
<keyword evidence="8" id="KW-1185">Reference proteome</keyword>
<protein>
    <recommendedName>
        <fullName evidence="6">EamA domain-containing protein</fullName>
    </recommendedName>
</protein>
<dbReference type="EMBL" id="LFWA01000008">
    <property type="protein sequence ID" value="KTW30033.1"/>
    <property type="molecule type" value="Genomic_DNA"/>
</dbReference>
<dbReference type="PANTHER" id="PTHR22911:SF6">
    <property type="entry name" value="SOLUTE CARRIER FAMILY 35 MEMBER G1"/>
    <property type="match status" value="1"/>
</dbReference>
<accession>A0A0W4ZNU6</accession>
<sequence length="360" mass="40661">MQKMAINHGNNTIETNSNKIRLFFNKYYGITVLILSQPLYSTMNVCVKILSQNPIRPWSTFQIILFRMVPTYVLGIIYYRYSKTSSRCYTDLKTKIFLLLRSLFGFIGLCGVYYSIHHLNLSDVTALLFLNPIFINLLAHPILYKTFNFFDIYPALISFSGVLCVTKPDFILNSRFSHKLTNKDSSSDTTMSSTNSNVIPVLTSLVGVLGTCLSYIIIKGLGNHIDALESVLWFSLISSIGAFLVIFFLKLPFYLPLDYSQVFALSIIGISGFLAQVLLTKGLQIEKIGRASATVYLQIIFSLIYDKLIWGNIPDVWSFCGIVLIITGTTIAIIGKDRKKTEIPDQENQYTYPSNMDPDN</sequence>
<keyword evidence="4 5" id="KW-0472">Membrane</keyword>
<dbReference type="InterPro" id="IPR000620">
    <property type="entry name" value="EamA_dom"/>
</dbReference>
<feature type="transmembrane region" description="Helical" evidence="5">
    <location>
        <begin position="63"/>
        <end position="81"/>
    </location>
</feature>
<dbReference type="Pfam" id="PF00892">
    <property type="entry name" value="EamA"/>
    <property type="match status" value="2"/>
</dbReference>
<feature type="transmembrane region" description="Helical" evidence="5">
    <location>
        <begin position="198"/>
        <end position="218"/>
    </location>
</feature>
<feature type="domain" description="EamA" evidence="6">
    <location>
        <begin position="29"/>
        <end position="166"/>
    </location>
</feature>
<keyword evidence="2 5" id="KW-0812">Transmembrane</keyword>
<evidence type="ECO:0000313" key="8">
    <source>
        <dbReference type="Proteomes" id="UP000053447"/>
    </source>
</evidence>
<feature type="transmembrane region" description="Helical" evidence="5">
    <location>
        <begin position="316"/>
        <end position="334"/>
    </location>
</feature>
<dbReference type="STRING" id="1408657.A0A0W4ZNU6"/>
<comment type="caution">
    <text evidence="7">The sequence shown here is derived from an EMBL/GenBank/DDBJ whole genome shotgun (WGS) entry which is preliminary data.</text>
</comment>
<dbReference type="OrthoDB" id="306876at2759"/>
<dbReference type="GeneID" id="28940495"/>
<gene>
    <name evidence="7" type="ORF">T551_01977</name>
</gene>
<dbReference type="VEuPathDB" id="FungiDB:T551_01977"/>
<dbReference type="Proteomes" id="UP000053447">
    <property type="component" value="Unassembled WGS sequence"/>
</dbReference>
<dbReference type="RefSeq" id="XP_018229594.1">
    <property type="nucleotide sequence ID" value="XM_018374240.1"/>
</dbReference>
<feature type="transmembrane region" description="Helical" evidence="5">
    <location>
        <begin position="230"/>
        <end position="249"/>
    </location>
</feature>
<name>A0A0W4ZNU6_PNEJ7</name>
<evidence type="ECO:0000313" key="7">
    <source>
        <dbReference type="EMBL" id="KTW30033.1"/>
    </source>
</evidence>
<feature type="transmembrane region" description="Helical" evidence="5">
    <location>
        <begin position="27"/>
        <end position="51"/>
    </location>
</feature>